<reference evidence="1 2" key="1">
    <citation type="submission" date="2019-06" db="EMBL/GenBank/DDBJ databases">
        <title>Whole genome sequence for Cellvibrionaceae sp. R142.</title>
        <authorList>
            <person name="Wang G."/>
        </authorList>
    </citation>
    <scope>NUCLEOTIDE SEQUENCE [LARGE SCALE GENOMIC DNA]</scope>
    <source>
        <strain evidence="1 2">R142</strain>
    </source>
</reference>
<organism evidence="1 2">
    <name type="scientific">Exilibacterium tricleocarpae</name>
    <dbReference type="NCBI Taxonomy" id="2591008"/>
    <lineage>
        <taxon>Bacteria</taxon>
        <taxon>Pseudomonadati</taxon>
        <taxon>Pseudomonadota</taxon>
        <taxon>Gammaproteobacteria</taxon>
        <taxon>Cellvibrionales</taxon>
        <taxon>Cellvibrionaceae</taxon>
        <taxon>Exilibacterium</taxon>
    </lineage>
</organism>
<sequence length="149" mass="16608">MSQGIKITTKDICTALDIGRHQIRTWAETLAPYSSRATRERSANRYDSGDLLFFAVVKYLHESLGVSIPFISGFSESLYACVREPQDPGSTPFIFISAENRKCIRLVPEEVSQQGIVVDLQPAQAQVYKFLGISTQQQAQLQLGLIKVN</sequence>
<keyword evidence="2" id="KW-1185">Reference proteome</keyword>
<dbReference type="Proteomes" id="UP000319732">
    <property type="component" value="Unassembled WGS sequence"/>
</dbReference>
<dbReference type="RefSeq" id="WP_142902591.1">
    <property type="nucleotide sequence ID" value="NZ_ML660087.1"/>
</dbReference>
<dbReference type="AlphaFoldDB" id="A0A545U8E3"/>
<evidence type="ECO:0000313" key="1">
    <source>
        <dbReference type="EMBL" id="TQV85740.1"/>
    </source>
</evidence>
<evidence type="ECO:0000313" key="2">
    <source>
        <dbReference type="Proteomes" id="UP000319732"/>
    </source>
</evidence>
<gene>
    <name evidence="1" type="ORF">FKG94_02545</name>
</gene>
<comment type="caution">
    <text evidence="1">The sequence shown here is derived from an EMBL/GenBank/DDBJ whole genome shotgun (WGS) entry which is preliminary data.</text>
</comment>
<proteinExistence type="predicted"/>
<protein>
    <recommendedName>
        <fullName evidence="3">MerR family transcriptional regulator</fullName>
    </recommendedName>
</protein>
<dbReference type="EMBL" id="VHSG01000003">
    <property type="protein sequence ID" value="TQV85740.1"/>
    <property type="molecule type" value="Genomic_DNA"/>
</dbReference>
<dbReference type="OrthoDB" id="6401234at2"/>
<accession>A0A545U8E3</accession>
<evidence type="ECO:0008006" key="3">
    <source>
        <dbReference type="Google" id="ProtNLM"/>
    </source>
</evidence>
<name>A0A545U8E3_9GAMM</name>